<sequence>MWFYIQNIQTGLVLDVTNDGKGEIITYPYHGGNNQLWRYENDMIYSKLNGFVMDIEAKESKVILYPPHGGMNQKWVFDHDFSVRSHLGKVMDIAKKDKSWSGRLIAYPKHGGPNQKFRRVYV</sequence>
<evidence type="ECO:0000313" key="2">
    <source>
        <dbReference type="EMBL" id="KAJ6648332.1"/>
    </source>
</evidence>
<organism evidence="2 3">
    <name type="scientific">Pseudolycoriella hygida</name>
    <dbReference type="NCBI Taxonomy" id="35572"/>
    <lineage>
        <taxon>Eukaryota</taxon>
        <taxon>Metazoa</taxon>
        <taxon>Ecdysozoa</taxon>
        <taxon>Arthropoda</taxon>
        <taxon>Hexapoda</taxon>
        <taxon>Insecta</taxon>
        <taxon>Pterygota</taxon>
        <taxon>Neoptera</taxon>
        <taxon>Endopterygota</taxon>
        <taxon>Diptera</taxon>
        <taxon>Nematocera</taxon>
        <taxon>Sciaroidea</taxon>
        <taxon>Sciaridae</taxon>
        <taxon>Pseudolycoriella</taxon>
    </lineage>
</organism>
<feature type="domain" description="Ricin B lectin" evidence="1">
    <location>
        <begin position="2"/>
        <end position="120"/>
    </location>
</feature>
<accession>A0A9Q0NDK3</accession>
<keyword evidence="3" id="KW-1185">Reference proteome</keyword>
<reference evidence="2" key="1">
    <citation type="submission" date="2022-07" db="EMBL/GenBank/DDBJ databases">
        <authorList>
            <person name="Trinca V."/>
            <person name="Uliana J.V.C."/>
            <person name="Torres T.T."/>
            <person name="Ward R.J."/>
            <person name="Monesi N."/>
        </authorList>
    </citation>
    <scope>NUCLEOTIDE SEQUENCE</scope>
    <source>
        <strain evidence="2">HSMRA1968</strain>
        <tissue evidence="2">Whole embryos</tissue>
    </source>
</reference>
<dbReference type="CDD" id="cd00161">
    <property type="entry name" value="beta-trefoil_Ricin-like"/>
    <property type="match status" value="1"/>
</dbReference>
<dbReference type="SMART" id="SM00458">
    <property type="entry name" value="RICIN"/>
    <property type="match status" value="1"/>
</dbReference>
<dbReference type="Pfam" id="PF00652">
    <property type="entry name" value="Ricin_B_lectin"/>
    <property type="match status" value="1"/>
</dbReference>
<proteinExistence type="predicted"/>
<dbReference type="SUPFAM" id="SSF50370">
    <property type="entry name" value="Ricin B-like lectins"/>
    <property type="match status" value="1"/>
</dbReference>
<name>A0A9Q0NDK3_9DIPT</name>
<dbReference type="InterPro" id="IPR000772">
    <property type="entry name" value="Ricin_B_lectin"/>
</dbReference>
<protein>
    <submittedName>
        <fullName evidence="2">Actinohivin</fullName>
    </submittedName>
</protein>
<gene>
    <name evidence="2" type="primary">ath</name>
    <name evidence="2" type="ORF">Bhyg_03560</name>
</gene>
<dbReference type="InterPro" id="IPR035992">
    <property type="entry name" value="Ricin_B-like_lectins"/>
</dbReference>
<evidence type="ECO:0000259" key="1">
    <source>
        <dbReference type="SMART" id="SM00458"/>
    </source>
</evidence>
<dbReference type="OrthoDB" id="26589at2759"/>
<dbReference type="Gene3D" id="2.80.10.50">
    <property type="match status" value="1"/>
</dbReference>
<evidence type="ECO:0000313" key="3">
    <source>
        <dbReference type="Proteomes" id="UP001151699"/>
    </source>
</evidence>
<dbReference type="EMBL" id="WJQU01000001">
    <property type="protein sequence ID" value="KAJ6648332.1"/>
    <property type="molecule type" value="Genomic_DNA"/>
</dbReference>
<dbReference type="AlphaFoldDB" id="A0A9Q0NDK3"/>
<comment type="caution">
    <text evidence="2">The sequence shown here is derived from an EMBL/GenBank/DDBJ whole genome shotgun (WGS) entry which is preliminary data.</text>
</comment>
<dbReference type="PROSITE" id="PS50231">
    <property type="entry name" value="RICIN_B_LECTIN"/>
    <property type="match status" value="1"/>
</dbReference>
<dbReference type="Proteomes" id="UP001151699">
    <property type="component" value="Chromosome A"/>
</dbReference>